<dbReference type="PIRSF" id="PIRSF019574">
    <property type="entry name" value="Periplasmic_polyamine_BP"/>
    <property type="match status" value="1"/>
</dbReference>
<proteinExistence type="inferred from homology"/>
<dbReference type="Gene3D" id="3.40.190.10">
    <property type="entry name" value="Periplasmic binding protein-like II"/>
    <property type="match status" value="2"/>
</dbReference>
<dbReference type="PANTHER" id="PTHR30222:SF12">
    <property type="entry name" value="NORSPERMIDINE SENSOR"/>
    <property type="match status" value="1"/>
</dbReference>
<evidence type="ECO:0000313" key="8">
    <source>
        <dbReference type="Proteomes" id="UP000326641"/>
    </source>
</evidence>
<evidence type="ECO:0000256" key="6">
    <source>
        <dbReference type="SAM" id="SignalP"/>
    </source>
</evidence>
<comment type="caution">
    <text evidence="7">The sequence shown here is derived from an EMBL/GenBank/DDBJ whole genome shotgun (WGS) entry which is preliminary data.</text>
</comment>
<comment type="function">
    <text evidence="5">Required for the activity of the bacterial periplasmic transport system of putrescine.</text>
</comment>
<keyword evidence="2 5" id="KW-0813">Transport</keyword>
<evidence type="ECO:0000256" key="3">
    <source>
        <dbReference type="ARBA" id="ARBA00022729"/>
    </source>
</evidence>
<dbReference type="GO" id="GO:0019808">
    <property type="term" value="F:polyamine binding"/>
    <property type="evidence" value="ECO:0007669"/>
    <property type="project" value="InterPro"/>
</dbReference>
<evidence type="ECO:0000313" key="7">
    <source>
        <dbReference type="EMBL" id="VUX45770.1"/>
    </source>
</evidence>
<dbReference type="GO" id="GO:0015846">
    <property type="term" value="P:polyamine transport"/>
    <property type="evidence" value="ECO:0007669"/>
    <property type="project" value="InterPro"/>
</dbReference>
<evidence type="ECO:0000256" key="4">
    <source>
        <dbReference type="ARBA" id="ARBA00022764"/>
    </source>
</evidence>
<dbReference type="EMBL" id="UXAT02000007">
    <property type="protein sequence ID" value="VUX45770.1"/>
    <property type="molecule type" value="Genomic_DNA"/>
</dbReference>
<dbReference type="SUPFAM" id="SSF53850">
    <property type="entry name" value="Periplasmic binding protein-like II"/>
    <property type="match status" value="1"/>
</dbReference>
<dbReference type="Pfam" id="PF13416">
    <property type="entry name" value="SBP_bac_8"/>
    <property type="match status" value="1"/>
</dbReference>
<dbReference type="PANTHER" id="PTHR30222">
    <property type="entry name" value="SPERMIDINE/PUTRESCINE-BINDING PERIPLASMIC PROTEIN"/>
    <property type="match status" value="1"/>
</dbReference>
<feature type="signal peptide" evidence="6">
    <location>
        <begin position="1"/>
        <end position="23"/>
    </location>
</feature>
<dbReference type="InterPro" id="IPR006059">
    <property type="entry name" value="SBP"/>
</dbReference>
<accession>A0A564WB98</accession>
<dbReference type="GO" id="GO:0042597">
    <property type="term" value="C:periplasmic space"/>
    <property type="evidence" value="ECO:0007669"/>
    <property type="project" value="UniProtKB-SubCell"/>
</dbReference>
<keyword evidence="4 5" id="KW-0574">Periplasm</keyword>
<dbReference type="AlphaFoldDB" id="A0A564WB98"/>
<name>A0A564WB98_9PROT</name>
<reference evidence="7" key="1">
    <citation type="submission" date="2018-11" db="EMBL/GenBank/DDBJ databases">
        <authorList>
            <person name="Onetto C."/>
        </authorList>
    </citation>
    <scope>NUCLEOTIDE SEQUENCE [LARGE SCALE GENOMIC DNA]</scope>
</reference>
<dbReference type="CDD" id="cd13659">
    <property type="entry name" value="PBP2_PotF"/>
    <property type="match status" value="1"/>
</dbReference>
<keyword evidence="8" id="KW-1185">Reference proteome</keyword>
<evidence type="ECO:0000256" key="5">
    <source>
        <dbReference type="PIRNR" id="PIRNR019574"/>
    </source>
</evidence>
<organism evidence="7 8">
    <name type="scientific">Candidatus Defluviicoccus seviourii</name>
    <dbReference type="NCBI Taxonomy" id="2565273"/>
    <lineage>
        <taxon>Bacteria</taxon>
        <taxon>Pseudomonadati</taxon>
        <taxon>Pseudomonadota</taxon>
        <taxon>Alphaproteobacteria</taxon>
        <taxon>Rhodospirillales</taxon>
        <taxon>Rhodospirillaceae</taxon>
        <taxon>Defluviicoccus</taxon>
    </lineage>
</organism>
<evidence type="ECO:0000256" key="1">
    <source>
        <dbReference type="ARBA" id="ARBA00004418"/>
    </source>
</evidence>
<keyword evidence="3 6" id="KW-0732">Signal</keyword>
<dbReference type="PRINTS" id="PR00909">
    <property type="entry name" value="SPERMDNBNDNG"/>
</dbReference>
<comment type="similarity">
    <text evidence="5">Belongs to the bacterial solute-binding protein PotD/PotF family.</text>
</comment>
<sequence>MAKWVRLLLGLALVMVLASPLFAKEQVVRVYNWSDYIDETVLDDFTRETGIKVVYDVYDSNEILETKLLTGKSGYDVVFPSGNFLSRQIKAGVFQKLDRAQLPNWKNLDPQIMKRVEGYDPGNLYGVVYMWGTTGIAYNDKLVKARMADAPVNSWSLVFDPAIIKTFADCGIFMLDAPDEMVPAVLNILGENPDSKDPKVLAKAEPVLMGVRPYVRKFHSSETINAIANGDICLAVMWSGDAGIAASRAEEAGKDFKVHFSIPKEGAQMWFDLMAIPKDAPNSQAAHAFINFLMRPEIIARASNVVTYANANAAAKPFMNKEIVDNPVVYPPPDVQAKLFVITPFDQASQRTLTRLWQKVKSGR</sequence>
<gene>
    <name evidence="7" type="primary">potF</name>
    <name evidence="7" type="ORF">DF3PA_150047</name>
</gene>
<dbReference type="InterPro" id="IPR001188">
    <property type="entry name" value="Sperm_putr-bd"/>
</dbReference>
<protein>
    <recommendedName>
        <fullName evidence="5">Putrescine-binding periplasmic protein</fullName>
    </recommendedName>
</protein>
<dbReference type="Proteomes" id="UP000326641">
    <property type="component" value="Unassembled WGS sequence"/>
</dbReference>
<feature type="chain" id="PRO_5024325981" description="Putrescine-binding periplasmic protein" evidence="6">
    <location>
        <begin position="24"/>
        <end position="364"/>
    </location>
</feature>
<evidence type="ECO:0000256" key="2">
    <source>
        <dbReference type="ARBA" id="ARBA00022448"/>
    </source>
</evidence>
<comment type="subcellular location">
    <subcellularLocation>
        <location evidence="1 5">Periplasm</location>
    </subcellularLocation>
</comment>